<dbReference type="InterPro" id="IPR005320">
    <property type="entry name" value="Peptidase_S51"/>
</dbReference>
<protein>
    <recommendedName>
        <fullName evidence="7">Peptidase S51 dipeptidase E</fullName>
    </recommendedName>
</protein>
<evidence type="ECO:0000256" key="4">
    <source>
        <dbReference type="ARBA" id="ARBA00022825"/>
    </source>
</evidence>
<dbReference type="InterPro" id="IPR029062">
    <property type="entry name" value="Class_I_gatase-like"/>
</dbReference>
<dbReference type="PANTHER" id="PTHR20842">
    <property type="entry name" value="PROTEASE S51 ALPHA-ASPARTYL DIPEPTIDASE"/>
    <property type="match status" value="1"/>
</dbReference>
<keyword evidence="3" id="KW-0378">Hydrolase</keyword>
<comment type="caution">
    <text evidence="5">The sequence shown here is derived from an EMBL/GenBank/DDBJ whole genome shotgun (WGS) entry which is preliminary data.</text>
</comment>
<comment type="similarity">
    <text evidence="1">Belongs to the peptidase S51 family.</text>
</comment>
<accession>A0A1F7X8M9</accession>
<organism evidence="5 6">
    <name type="scientific">Candidatus Woesebacteria bacterium RBG_16_34_12</name>
    <dbReference type="NCBI Taxonomy" id="1802480"/>
    <lineage>
        <taxon>Bacteria</taxon>
        <taxon>Candidatus Woeseibacteriota</taxon>
    </lineage>
</organism>
<evidence type="ECO:0000313" key="5">
    <source>
        <dbReference type="EMBL" id="OGM11390.1"/>
    </source>
</evidence>
<sequence>MKRIVLFSTLTENNTQLILNLTFPKEITDKVLAYMPSDGANCPQEYVDKWRDYAEKYHAEFLYIDNSKENAKNEISKLLSANILVITGGNTFQLLFNLKKSGLFNAIKKFTEKNNFVISGFSAGALVLTPTINVCNLPNYDNNLVGLKDLTGLNLVNFEVFPHYSKKYKSVLERYKKTTSNEVKEISEEGHIVLEI</sequence>
<dbReference type="GO" id="GO:0006508">
    <property type="term" value="P:proteolysis"/>
    <property type="evidence" value="ECO:0007669"/>
    <property type="project" value="UniProtKB-KW"/>
</dbReference>
<evidence type="ECO:0000256" key="2">
    <source>
        <dbReference type="ARBA" id="ARBA00022670"/>
    </source>
</evidence>
<dbReference type="PANTHER" id="PTHR20842:SF0">
    <property type="entry name" value="ALPHA-ASPARTYL DIPEPTIDASE"/>
    <property type="match status" value="1"/>
</dbReference>
<name>A0A1F7X8M9_9BACT</name>
<gene>
    <name evidence="5" type="ORF">A2Z22_01240</name>
</gene>
<dbReference type="SUPFAM" id="SSF52317">
    <property type="entry name" value="Class I glutamine amidotransferase-like"/>
    <property type="match status" value="1"/>
</dbReference>
<proteinExistence type="inferred from homology"/>
<keyword evidence="4" id="KW-0720">Serine protease</keyword>
<evidence type="ECO:0000256" key="1">
    <source>
        <dbReference type="ARBA" id="ARBA00006534"/>
    </source>
</evidence>
<dbReference type="EMBL" id="MGFS01000018">
    <property type="protein sequence ID" value="OGM11390.1"/>
    <property type="molecule type" value="Genomic_DNA"/>
</dbReference>
<evidence type="ECO:0000256" key="3">
    <source>
        <dbReference type="ARBA" id="ARBA00022801"/>
    </source>
</evidence>
<dbReference type="Pfam" id="PF03575">
    <property type="entry name" value="Peptidase_S51"/>
    <property type="match status" value="1"/>
</dbReference>
<dbReference type="GO" id="GO:0008236">
    <property type="term" value="F:serine-type peptidase activity"/>
    <property type="evidence" value="ECO:0007669"/>
    <property type="project" value="UniProtKB-KW"/>
</dbReference>
<reference evidence="5 6" key="1">
    <citation type="journal article" date="2016" name="Nat. Commun.">
        <title>Thousands of microbial genomes shed light on interconnected biogeochemical processes in an aquifer system.</title>
        <authorList>
            <person name="Anantharaman K."/>
            <person name="Brown C.T."/>
            <person name="Hug L.A."/>
            <person name="Sharon I."/>
            <person name="Castelle C.J."/>
            <person name="Probst A.J."/>
            <person name="Thomas B.C."/>
            <person name="Singh A."/>
            <person name="Wilkins M.J."/>
            <person name="Karaoz U."/>
            <person name="Brodie E.L."/>
            <person name="Williams K.H."/>
            <person name="Hubbard S.S."/>
            <person name="Banfield J.F."/>
        </authorList>
    </citation>
    <scope>NUCLEOTIDE SEQUENCE [LARGE SCALE GENOMIC DNA]</scope>
</reference>
<evidence type="ECO:0000313" key="6">
    <source>
        <dbReference type="Proteomes" id="UP000177053"/>
    </source>
</evidence>
<dbReference type="Proteomes" id="UP000177053">
    <property type="component" value="Unassembled WGS sequence"/>
</dbReference>
<keyword evidence="2" id="KW-0645">Protease</keyword>
<evidence type="ECO:0008006" key="7">
    <source>
        <dbReference type="Google" id="ProtNLM"/>
    </source>
</evidence>
<dbReference type="AlphaFoldDB" id="A0A1F7X8M9"/>
<dbReference type="Gene3D" id="3.40.50.880">
    <property type="match status" value="1"/>
</dbReference>